<reference evidence="2" key="1">
    <citation type="submission" date="2023-04" db="EMBL/GenBank/DDBJ databases">
        <title>Phytophthora fragariaefolia NBRC 109709.</title>
        <authorList>
            <person name="Ichikawa N."/>
            <person name="Sato H."/>
            <person name="Tonouchi N."/>
        </authorList>
    </citation>
    <scope>NUCLEOTIDE SEQUENCE</scope>
    <source>
        <strain evidence="2">NBRC 109709</strain>
    </source>
</reference>
<feature type="region of interest" description="Disordered" evidence="1">
    <location>
        <begin position="144"/>
        <end position="170"/>
    </location>
</feature>
<evidence type="ECO:0000313" key="3">
    <source>
        <dbReference type="Proteomes" id="UP001165121"/>
    </source>
</evidence>
<keyword evidence="3" id="KW-1185">Reference proteome</keyword>
<name>A0A9W6XGB5_9STRA</name>
<protein>
    <submittedName>
        <fullName evidence="2">Unnamed protein product</fullName>
    </submittedName>
</protein>
<sequence length="170" mass="19378">MVPLAHPDASKEVYLCWDASQGFWGATFCKRLEYLLLRPGGFHLFTDHRNPVYRFGHFSTDTAMQRYQADKLQRWAMTMTSYKYVIEHILGEENTWADMLSCWGCAPQPPDSRGLSIQQLAVVRPISPLEGDAFQRPDIGEIRDVQEEEPSRPSGIFGILNENATRQKAG</sequence>
<comment type="caution">
    <text evidence="2">The sequence shown here is derived from an EMBL/GenBank/DDBJ whole genome shotgun (WGS) entry which is preliminary data.</text>
</comment>
<gene>
    <name evidence="2" type="ORF">Pfra01_001116300</name>
</gene>
<evidence type="ECO:0000256" key="1">
    <source>
        <dbReference type="SAM" id="MobiDB-lite"/>
    </source>
</evidence>
<dbReference type="AlphaFoldDB" id="A0A9W6XGB5"/>
<proteinExistence type="predicted"/>
<accession>A0A9W6XGB5</accession>
<dbReference type="OrthoDB" id="126515at2759"/>
<organism evidence="2 3">
    <name type="scientific">Phytophthora fragariaefolia</name>
    <dbReference type="NCBI Taxonomy" id="1490495"/>
    <lineage>
        <taxon>Eukaryota</taxon>
        <taxon>Sar</taxon>
        <taxon>Stramenopiles</taxon>
        <taxon>Oomycota</taxon>
        <taxon>Peronosporomycetes</taxon>
        <taxon>Peronosporales</taxon>
        <taxon>Peronosporaceae</taxon>
        <taxon>Phytophthora</taxon>
    </lineage>
</organism>
<evidence type="ECO:0000313" key="2">
    <source>
        <dbReference type="EMBL" id="GMF38553.1"/>
    </source>
</evidence>
<dbReference type="EMBL" id="BSXT01001094">
    <property type="protein sequence ID" value="GMF38553.1"/>
    <property type="molecule type" value="Genomic_DNA"/>
</dbReference>
<dbReference type="Proteomes" id="UP001165121">
    <property type="component" value="Unassembled WGS sequence"/>
</dbReference>